<dbReference type="Proteomes" id="UP001518872">
    <property type="component" value="Unassembled WGS sequence"/>
</dbReference>
<feature type="domain" description="RiboL-PSP-HEPN" evidence="1">
    <location>
        <begin position="22"/>
        <end position="197"/>
    </location>
</feature>
<comment type="caution">
    <text evidence="2">The sequence shown here is derived from an EMBL/GenBank/DDBJ whole genome shotgun (WGS) entry which is preliminary data.</text>
</comment>
<gene>
    <name evidence="2" type="ORF">JQX11_19875</name>
</gene>
<dbReference type="InterPro" id="IPR041519">
    <property type="entry name" value="HEPN_RiboL-PSP"/>
</dbReference>
<organism evidence="2 3">
    <name type="scientific">Micromonospora humida</name>
    <dbReference type="NCBI Taxonomy" id="2809018"/>
    <lineage>
        <taxon>Bacteria</taxon>
        <taxon>Bacillati</taxon>
        <taxon>Actinomycetota</taxon>
        <taxon>Actinomycetes</taxon>
        <taxon>Micromonosporales</taxon>
        <taxon>Micromonosporaceae</taxon>
        <taxon>Micromonospora</taxon>
    </lineage>
</organism>
<name>A0ABS2IXB5_9ACTN</name>
<protein>
    <recommendedName>
        <fullName evidence="1">RiboL-PSP-HEPN domain-containing protein</fullName>
    </recommendedName>
</protein>
<reference evidence="2 3" key="1">
    <citation type="submission" date="2021-02" db="EMBL/GenBank/DDBJ databases">
        <authorList>
            <person name="Ra J.-S."/>
        </authorList>
    </citation>
    <scope>NUCLEOTIDE SEQUENCE [LARGE SCALE GENOMIC DNA]</scope>
    <source>
        <strain evidence="2 3">MMS20-R1-14</strain>
    </source>
</reference>
<evidence type="ECO:0000313" key="3">
    <source>
        <dbReference type="Proteomes" id="UP001518872"/>
    </source>
</evidence>
<keyword evidence="3" id="KW-1185">Reference proteome</keyword>
<evidence type="ECO:0000259" key="1">
    <source>
        <dbReference type="Pfam" id="PF18735"/>
    </source>
</evidence>
<dbReference type="EMBL" id="JAFEUC010000009">
    <property type="protein sequence ID" value="MBM7078581.1"/>
    <property type="molecule type" value="Genomic_DNA"/>
</dbReference>
<evidence type="ECO:0000313" key="2">
    <source>
        <dbReference type="EMBL" id="MBM7078581.1"/>
    </source>
</evidence>
<sequence>MKPKLDCETHRRAFRERIATSRRLLDAAHGGSEGSGDVSRELRGLSILLLFAAYEHLLTSLCRTLLEFVAKSRATARRMKPGLRLFLAYEAFQSLAGSSKDKLWRRQGPKVVQALTESRARDINTSLFPHDGSFMKASQVGLFCELFDLGDPGPILKEVWPQLNTIVDLRNGIAHGRLTPDEVGRNYTHEEVLELINLWESRWIDFINWLEASCDDHSTFTVGR</sequence>
<proteinExistence type="predicted"/>
<accession>A0ABS2IXB5</accession>
<dbReference type="Pfam" id="PF18735">
    <property type="entry name" value="HEPN_RiboL-PSP"/>
    <property type="match status" value="1"/>
</dbReference>